<dbReference type="InParanoid" id="A0A165GCA9"/>
<evidence type="ECO:0000313" key="2">
    <source>
        <dbReference type="Proteomes" id="UP000076871"/>
    </source>
</evidence>
<evidence type="ECO:0000313" key="1">
    <source>
        <dbReference type="EMBL" id="KZT10150.1"/>
    </source>
</evidence>
<proteinExistence type="predicted"/>
<dbReference type="Proteomes" id="UP000076871">
    <property type="component" value="Unassembled WGS sequence"/>
</dbReference>
<accession>A0A165GCA9</accession>
<keyword evidence="2" id="KW-1185">Reference proteome</keyword>
<sequence length="144" mass="15330">MKVDANLILNPIKGLVDYAADADAPLDLDGAQPRHPFLTREPAFINAVKNLQGPGINDCLFLSSVPARSSVIGADQVAMDIIYNNLPHLPADILFILASASPSAPSLFQGVKYVYHSADRSNYNVLSTMLGKAGTPYTCSEGVV</sequence>
<dbReference type="AlphaFoldDB" id="A0A165GCA9"/>
<protein>
    <submittedName>
        <fullName evidence="1">Uncharacterized protein</fullName>
    </submittedName>
</protein>
<gene>
    <name evidence="1" type="ORF">LAESUDRAFT_756339</name>
</gene>
<dbReference type="RefSeq" id="XP_040767890.1">
    <property type="nucleotide sequence ID" value="XM_040912156.1"/>
</dbReference>
<dbReference type="STRING" id="1314785.A0A165GCA9"/>
<dbReference type="EMBL" id="KV427610">
    <property type="protein sequence ID" value="KZT10150.1"/>
    <property type="molecule type" value="Genomic_DNA"/>
</dbReference>
<dbReference type="GeneID" id="63829184"/>
<reference evidence="1 2" key="1">
    <citation type="journal article" date="2016" name="Mol. Biol. Evol.">
        <title>Comparative Genomics of Early-Diverging Mushroom-Forming Fungi Provides Insights into the Origins of Lignocellulose Decay Capabilities.</title>
        <authorList>
            <person name="Nagy L.G."/>
            <person name="Riley R."/>
            <person name="Tritt A."/>
            <person name="Adam C."/>
            <person name="Daum C."/>
            <person name="Floudas D."/>
            <person name="Sun H."/>
            <person name="Yadav J.S."/>
            <person name="Pangilinan J."/>
            <person name="Larsson K.H."/>
            <person name="Matsuura K."/>
            <person name="Barry K."/>
            <person name="Labutti K."/>
            <person name="Kuo R."/>
            <person name="Ohm R.A."/>
            <person name="Bhattacharya S.S."/>
            <person name="Shirouzu T."/>
            <person name="Yoshinaga Y."/>
            <person name="Martin F.M."/>
            <person name="Grigoriev I.V."/>
            <person name="Hibbett D.S."/>
        </authorList>
    </citation>
    <scope>NUCLEOTIDE SEQUENCE [LARGE SCALE GENOMIC DNA]</scope>
    <source>
        <strain evidence="1 2">93-53</strain>
    </source>
</reference>
<name>A0A165GCA9_9APHY</name>
<organism evidence="1 2">
    <name type="scientific">Laetiporus sulphureus 93-53</name>
    <dbReference type="NCBI Taxonomy" id="1314785"/>
    <lineage>
        <taxon>Eukaryota</taxon>
        <taxon>Fungi</taxon>
        <taxon>Dikarya</taxon>
        <taxon>Basidiomycota</taxon>
        <taxon>Agaricomycotina</taxon>
        <taxon>Agaricomycetes</taxon>
        <taxon>Polyporales</taxon>
        <taxon>Laetiporus</taxon>
    </lineage>
</organism>